<dbReference type="AlphaFoldDB" id="A0A3L6RWT7"/>
<reference evidence="2" key="1">
    <citation type="journal article" date="2019" name="Nat. Commun.">
        <title>The genome of broomcorn millet.</title>
        <authorList>
            <person name="Zou C."/>
            <person name="Miki D."/>
            <person name="Li D."/>
            <person name="Tang Q."/>
            <person name="Xiao L."/>
            <person name="Rajput S."/>
            <person name="Deng P."/>
            <person name="Jia W."/>
            <person name="Huang R."/>
            <person name="Zhang M."/>
            <person name="Sun Y."/>
            <person name="Hu J."/>
            <person name="Fu X."/>
            <person name="Schnable P.S."/>
            <person name="Li F."/>
            <person name="Zhang H."/>
            <person name="Feng B."/>
            <person name="Zhu X."/>
            <person name="Liu R."/>
            <person name="Schnable J.C."/>
            <person name="Zhu J.-K."/>
            <person name="Zhang H."/>
        </authorList>
    </citation>
    <scope>NUCLEOTIDE SEQUENCE [LARGE SCALE GENOMIC DNA]</scope>
</reference>
<dbReference type="InterPro" id="IPR012337">
    <property type="entry name" value="RNaseH-like_sf"/>
</dbReference>
<keyword evidence="2" id="KW-1185">Reference proteome</keyword>
<protein>
    <submittedName>
        <fullName evidence="1">Uncharacterized protein</fullName>
    </submittedName>
</protein>
<evidence type="ECO:0000313" key="2">
    <source>
        <dbReference type="Proteomes" id="UP000275267"/>
    </source>
</evidence>
<name>A0A3L6RWT7_PANMI</name>
<dbReference type="GO" id="GO:0003676">
    <property type="term" value="F:nucleic acid binding"/>
    <property type="evidence" value="ECO:0007669"/>
    <property type="project" value="InterPro"/>
</dbReference>
<organism evidence="1 2">
    <name type="scientific">Panicum miliaceum</name>
    <name type="common">Proso millet</name>
    <name type="synonym">Broomcorn millet</name>
    <dbReference type="NCBI Taxonomy" id="4540"/>
    <lineage>
        <taxon>Eukaryota</taxon>
        <taxon>Viridiplantae</taxon>
        <taxon>Streptophyta</taxon>
        <taxon>Embryophyta</taxon>
        <taxon>Tracheophyta</taxon>
        <taxon>Spermatophyta</taxon>
        <taxon>Magnoliopsida</taxon>
        <taxon>Liliopsida</taxon>
        <taxon>Poales</taxon>
        <taxon>Poaceae</taxon>
        <taxon>PACMAD clade</taxon>
        <taxon>Panicoideae</taxon>
        <taxon>Panicodae</taxon>
        <taxon>Paniceae</taxon>
        <taxon>Panicinae</taxon>
        <taxon>Panicum</taxon>
        <taxon>Panicum sect. Panicum</taxon>
    </lineage>
</organism>
<dbReference type="InterPro" id="IPR036397">
    <property type="entry name" value="RNaseH_sf"/>
</dbReference>
<gene>
    <name evidence="1" type="ORF">C2845_PM11G03580</name>
</gene>
<dbReference type="SUPFAM" id="SSF53098">
    <property type="entry name" value="Ribonuclease H-like"/>
    <property type="match status" value="1"/>
</dbReference>
<proteinExistence type="predicted"/>
<evidence type="ECO:0000313" key="1">
    <source>
        <dbReference type="EMBL" id="RLN09543.1"/>
    </source>
</evidence>
<dbReference type="Gene3D" id="3.30.420.10">
    <property type="entry name" value="Ribonuclease H-like superfamily/Ribonuclease H"/>
    <property type="match status" value="1"/>
</dbReference>
<sequence length="132" mass="15238">MSSPPIIGRRRGRRIRMRSRQSHGSNRHCNRVLYADGRDLPIVLNRFLIEEDHIFTGAHIENDVKRLQDDFDITISNPTDLQLVVPEAAPRYEYLRGPHPLYGVRRSSLEKIARAVLCLPRLHKPEGADHDN</sequence>
<accession>A0A3L6RWT7</accession>
<dbReference type="Proteomes" id="UP000275267">
    <property type="component" value="Unassembled WGS sequence"/>
</dbReference>
<dbReference type="EMBL" id="PQIB02000007">
    <property type="protein sequence ID" value="RLN09543.1"/>
    <property type="molecule type" value="Genomic_DNA"/>
</dbReference>
<comment type="caution">
    <text evidence="1">The sequence shown here is derived from an EMBL/GenBank/DDBJ whole genome shotgun (WGS) entry which is preliminary data.</text>
</comment>